<feature type="domain" description="CN hydrolase" evidence="2">
    <location>
        <begin position="1"/>
        <end position="235"/>
    </location>
</feature>
<comment type="caution">
    <text evidence="3">The sequence shown here is derived from an EMBL/GenBank/DDBJ whole genome shotgun (WGS) entry which is preliminary data.</text>
</comment>
<gene>
    <name evidence="3" type="ORF">HVA01_29500</name>
</gene>
<keyword evidence="1 3" id="KW-0378">Hydrolase</keyword>
<organism evidence="3 4">
    <name type="scientific">Halovibrio variabilis</name>
    <dbReference type="NCBI Taxonomy" id="31910"/>
    <lineage>
        <taxon>Bacteria</taxon>
        <taxon>Pseudomonadati</taxon>
        <taxon>Pseudomonadota</taxon>
        <taxon>Gammaproteobacteria</taxon>
        <taxon>Oceanospirillales</taxon>
        <taxon>Halomonadaceae</taxon>
        <taxon>Halovibrio</taxon>
    </lineage>
</organism>
<name>A0A511URS3_9GAMM</name>
<dbReference type="Proteomes" id="UP000321303">
    <property type="component" value="Unassembled WGS sequence"/>
</dbReference>
<evidence type="ECO:0000256" key="1">
    <source>
        <dbReference type="ARBA" id="ARBA00022801"/>
    </source>
</evidence>
<sequence length="247" mass="26902">MKVCAAQLRPIAGNFARNRAKHLELIELAVAQRADVVFFPELSLTGFEPRLADSLAVDINDHRLDVFQAWSDQHNLFIGVGMPITVDAGVQISMVWFTPGKARCLYSKQQLHADEHPFFVPGYEQLVLERDGFKLAPGICYESLQMSHADEVAALSAEFYLASVAKPAGGLAKAIVHYPAVARRHHMSVIMANCVGPSDDFISVGQSAAWSVRGELLAQMDAESEGLVVLDTVSGRASVEQLANITL</sequence>
<dbReference type="CDD" id="cd07197">
    <property type="entry name" value="nitrilase"/>
    <property type="match status" value="1"/>
</dbReference>
<dbReference type="RefSeq" id="WP_146876214.1">
    <property type="nucleotide sequence ID" value="NZ_BJXV01000020.1"/>
</dbReference>
<dbReference type="AlphaFoldDB" id="A0A511URS3"/>
<evidence type="ECO:0000259" key="2">
    <source>
        <dbReference type="PROSITE" id="PS50263"/>
    </source>
</evidence>
<dbReference type="GO" id="GO:0050126">
    <property type="term" value="F:N-carbamoylputrescine amidase activity"/>
    <property type="evidence" value="ECO:0007669"/>
    <property type="project" value="TreeGrafter"/>
</dbReference>
<dbReference type="PANTHER" id="PTHR43674:SF2">
    <property type="entry name" value="BETA-UREIDOPROPIONASE"/>
    <property type="match status" value="1"/>
</dbReference>
<dbReference type="PANTHER" id="PTHR43674">
    <property type="entry name" value="NITRILASE C965.09-RELATED"/>
    <property type="match status" value="1"/>
</dbReference>
<dbReference type="OrthoDB" id="9760188at2"/>
<proteinExistence type="predicted"/>
<dbReference type="SUPFAM" id="SSF56317">
    <property type="entry name" value="Carbon-nitrogen hydrolase"/>
    <property type="match status" value="1"/>
</dbReference>
<dbReference type="InterPro" id="IPR036526">
    <property type="entry name" value="C-N_Hydrolase_sf"/>
</dbReference>
<evidence type="ECO:0000313" key="4">
    <source>
        <dbReference type="Proteomes" id="UP000321303"/>
    </source>
</evidence>
<dbReference type="PROSITE" id="PS50263">
    <property type="entry name" value="CN_HYDROLASE"/>
    <property type="match status" value="1"/>
</dbReference>
<dbReference type="Gene3D" id="3.60.110.10">
    <property type="entry name" value="Carbon-nitrogen hydrolase"/>
    <property type="match status" value="1"/>
</dbReference>
<reference evidence="3 4" key="1">
    <citation type="submission" date="2019-07" db="EMBL/GenBank/DDBJ databases">
        <title>Whole genome shotgun sequence of Halomonas variabilis NBRC 102410.</title>
        <authorList>
            <person name="Hosoyama A."/>
            <person name="Uohara A."/>
            <person name="Ohji S."/>
            <person name="Ichikawa N."/>
        </authorList>
    </citation>
    <scope>NUCLEOTIDE SEQUENCE [LARGE SCALE GENOMIC DNA]</scope>
    <source>
        <strain evidence="3 4">NBRC 102410</strain>
    </source>
</reference>
<dbReference type="Pfam" id="PF00795">
    <property type="entry name" value="CN_hydrolase"/>
    <property type="match status" value="1"/>
</dbReference>
<dbReference type="GO" id="GO:0033388">
    <property type="term" value="P:putrescine biosynthetic process from arginine"/>
    <property type="evidence" value="ECO:0007669"/>
    <property type="project" value="TreeGrafter"/>
</dbReference>
<protein>
    <submittedName>
        <fullName evidence="3">Hydrolase</fullName>
    </submittedName>
</protein>
<dbReference type="InterPro" id="IPR003010">
    <property type="entry name" value="C-N_Hydrolase"/>
</dbReference>
<dbReference type="EMBL" id="BJXV01000020">
    <property type="protein sequence ID" value="GEN29304.1"/>
    <property type="molecule type" value="Genomic_DNA"/>
</dbReference>
<accession>A0A511URS3</accession>
<keyword evidence="4" id="KW-1185">Reference proteome</keyword>
<dbReference type="InterPro" id="IPR050345">
    <property type="entry name" value="Aliph_Amidase/BUP"/>
</dbReference>
<evidence type="ECO:0000313" key="3">
    <source>
        <dbReference type="EMBL" id="GEN29304.1"/>
    </source>
</evidence>